<dbReference type="InterPro" id="IPR051043">
    <property type="entry name" value="Sulfatase_Mod_Factor_Kinase"/>
</dbReference>
<evidence type="ECO:0000313" key="2">
    <source>
        <dbReference type="EMBL" id="AEE54289.1"/>
    </source>
</evidence>
<name>F4KRA2_HALH1</name>
<dbReference type="KEGG" id="hhy:Halhy_6473"/>
<dbReference type="STRING" id="760192.Halhy_6473"/>
<sequence length="413" mass="47338">MLQIPRIFIAYARQDLPQLEQLRTQLRVLERREFCHIFYDGVIQAGEKWEPRIKEELHRADIYLLLVTAEFLDSNYVNDIELPTILQREREGTARVLPVILRQCLWKYSELEVFQAILYEDRPIEEKKAYGHVAHVVATEVERLRADAKPLSSATNAPAATVDIPSKPKIDLAQVDPFHSEMIFIKGGSFEMGAVFGEGNDAEKPVHTVHVNDFYLARYTVTQTQWEKIMGYNPSHFKGNGNLPVETVNWDEAQEFIRVLNKRTGLNYRLPSESEWEYAARERGDKVRFGNGKNIAVSTEINFDGKHESNTQSYLIKGQYRKKTTPVGSFPANHLGLYDLSGNLWEWCADVWHDNYQGAPLDSSAWMEGGDQTLRVFRGGSWIGNAFNCRATCRNKDQIGTRYSNVGFRVARS</sequence>
<gene>
    <name evidence="2" type="ordered locus">Halhy_6473</name>
</gene>
<dbReference type="AlphaFoldDB" id="F4KRA2"/>
<dbReference type="SUPFAM" id="SSF52200">
    <property type="entry name" value="Toll/Interleukin receptor TIR domain"/>
    <property type="match status" value="1"/>
</dbReference>
<dbReference type="PANTHER" id="PTHR23150:SF35">
    <property type="entry name" value="BLL6746 PROTEIN"/>
    <property type="match status" value="1"/>
</dbReference>
<dbReference type="Proteomes" id="UP000008461">
    <property type="component" value="Chromosome"/>
</dbReference>
<dbReference type="EMBL" id="CP002691">
    <property type="protein sequence ID" value="AEE54289.1"/>
    <property type="molecule type" value="Genomic_DNA"/>
</dbReference>
<dbReference type="InterPro" id="IPR000157">
    <property type="entry name" value="TIR_dom"/>
</dbReference>
<dbReference type="GO" id="GO:0007165">
    <property type="term" value="P:signal transduction"/>
    <property type="evidence" value="ECO:0007669"/>
    <property type="project" value="InterPro"/>
</dbReference>
<evidence type="ECO:0000259" key="1">
    <source>
        <dbReference type="SMART" id="SM00255"/>
    </source>
</evidence>
<dbReference type="InterPro" id="IPR016187">
    <property type="entry name" value="CTDL_fold"/>
</dbReference>
<reference evidence="2 3" key="1">
    <citation type="journal article" date="2011" name="Stand. Genomic Sci.">
        <title>Complete genome sequence of Haliscomenobacter hydrossis type strain (O).</title>
        <authorList>
            <consortium name="US DOE Joint Genome Institute (JGI-PGF)"/>
            <person name="Daligault H."/>
            <person name="Lapidus A."/>
            <person name="Zeytun A."/>
            <person name="Nolan M."/>
            <person name="Lucas S."/>
            <person name="Del Rio T.G."/>
            <person name="Tice H."/>
            <person name="Cheng J.F."/>
            <person name="Tapia R."/>
            <person name="Han C."/>
            <person name="Goodwin L."/>
            <person name="Pitluck S."/>
            <person name="Liolios K."/>
            <person name="Pagani I."/>
            <person name="Ivanova N."/>
            <person name="Huntemann M."/>
            <person name="Mavromatis K."/>
            <person name="Mikhailova N."/>
            <person name="Pati A."/>
            <person name="Chen A."/>
            <person name="Palaniappan K."/>
            <person name="Land M."/>
            <person name="Hauser L."/>
            <person name="Brambilla E.M."/>
            <person name="Rohde M."/>
            <person name="Verbarg S."/>
            <person name="Goker M."/>
            <person name="Bristow J."/>
            <person name="Eisen J.A."/>
            <person name="Markowitz V."/>
            <person name="Hugenholtz P."/>
            <person name="Kyrpides N.C."/>
            <person name="Klenk H.P."/>
            <person name="Woyke T."/>
        </authorList>
    </citation>
    <scope>NUCLEOTIDE SEQUENCE [LARGE SCALE GENOMIC DNA]</scope>
    <source>
        <strain evidence="3">ATCC 27775 / DSM 1100 / LMG 10767 / O</strain>
    </source>
</reference>
<evidence type="ECO:0000313" key="3">
    <source>
        <dbReference type="Proteomes" id="UP000008461"/>
    </source>
</evidence>
<dbReference type="Gene3D" id="3.40.50.10140">
    <property type="entry name" value="Toll/interleukin-1 receptor homology (TIR) domain"/>
    <property type="match status" value="1"/>
</dbReference>
<dbReference type="RefSeq" id="WP_013768806.1">
    <property type="nucleotide sequence ID" value="NC_015510.1"/>
</dbReference>
<dbReference type="OrthoDB" id="595053at2"/>
<reference key="2">
    <citation type="submission" date="2011-04" db="EMBL/GenBank/DDBJ databases">
        <title>Complete sequence of chromosome of Haliscomenobacter hydrossis DSM 1100.</title>
        <authorList>
            <consortium name="US DOE Joint Genome Institute (JGI-PGF)"/>
            <person name="Lucas S."/>
            <person name="Han J."/>
            <person name="Lapidus A."/>
            <person name="Bruce D."/>
            <person name="Goodwin L."/>
            <person name="Pitluck S."/>
            <person name="Peters L."/>
            <person name="Kyrpides N."/>
            <person name="Mavromatis K."/>
            <person name="Ivanova N."/>
            <person name="Ovchinnikova G."/>
            <person name="Pagani I."/>
            <person name="Daligault H."/>
            <person name="Detter J.C."/>
            <person name="Han C."/>
            <person name="Land M."/>
            <person name="Hauser L."/>
            <person name="Markowitz V."/>
            <person name="Cheng J.-F."/>
            <person name="Hugenholtz P."/>
            <person name="Woyke T."/>
            <person name="Wu D."/>
            <person name="Verbarg S."/>
            <person name="Frueling A."/>
            <person name="Brambilla E."/>
            <person name="Klenk H.-P."/>
            <person name="Eisen J.A."/>
        </authorList>
    </citation>
    <scope>NUCLEOTIDE SEQUENCE</scope>
    <source>
        <strain>DSM 1100</strain>
    </source>
</reference>
<accession>F4KRA2</accession>
<dbReference type="Pfam" id="PF03781">
    <property type="entry name" value="FGE-sulfatase"/>
    <property type="match status" value="1"/>
</dbReference>
<dbReference type="InterPro" id="IPR005532">
    <property type="entry name" value="SUMF_dom"/>
</dbReference>
<keyword evidence="3" id="KW-1185">Reference proteome</keyword>
<protein>
    <submittedName>
        <fullName evidence="2">Sulphatase-modifying factor protein</fullName>
    </submittedName>
</protein>
<dbReference type="SUPFAM" id="SSF56436">
    <property type="entry name" value="C-type lectin-like"/>
    <property type="match status" value="1"/>
</dbReference>
<feature type="domain" description="TIR" evidence="1">
    <location>
        <begin position="4"/>
        <end position="260"/>
    </location>
</feature>
<dbReference type="eggNOG" id="COG1262">
    <property type="taxonomic scope" value="Bacteria"/>
</dbReference>
<dbReference type="InterPro" id="IPR035897">
    <property type="entry name" value="Toll_tir_struct_dom_sf"/>
</dbReference>
<dbReference type="SMART" id="SM00255">
    <property type="entry name" value="TIR"/>
    <property type="match status" value="1"/>
</dbReference>
<dbReference type="HOGENOM" id="CLU_012431_2_4_10"/>
<dbReference type="InterPro" id="IPR042095">
    <property type="entry name" value="SUMF_sf"/>
</dbReference>
<dbReference type="PANTHER" id="PTHR23150">
    <property type="entry name" value="SULFATASE MODIFYING FACTOR 1, 2"/>
    <property type="match status" value="1"/>
</dbReference>
<proteinExistence type="predicted"/>
<organism evidence="2 3">
    <name type="scientific">Haliscomenobacter hydrossis (strain ATCC 27775 / DSM 1100 / LMG 10767 / O)</name>
    <dbReference type="NCBI Taxonomy" id="760192"/>
    <lineage>
        <taxon>Bacteria</taxon>
        <taxon>Pseudomonadati</taxon>
        <taxon>Bacteroidota</taxon>
        <taxon>Saprospiria</taxon>
        <taxon>Saprospirales</taxon>
        <taxon>Haliscomenobacteraceae</taxon>
        <taxon>Haliscomenobacter</taxon>
    </lineage>
</organism>
<dbReference type="GO" id="GO:0120147">
    <property type="term" value="F:formylglycine-generating oxidase activity"/>
    <property type="evidence" value="ECO:0007669"/>
    <property type="project" value="TreeGrafter"/>
</dbReference>
<dbReference type="Gene3D" id="3.90.1580.10">
    <property type="entry name" value="paralog of FGE (formylglycine-generating enzyme)"/>
    <property type="match status" value="1"/>
</dbReference>
<dbReference type="Pfam" id="PF13676">
    <property type="entry name" value="TIR_2"/>
    <property type="match status" value="1"/>
</dbReference>